<dbReference type="AlphaFoldDB" id="A0A1E8FHC2"/>
<name>A0A1E8FHC2_9ALTE</name>
<dbReference type="EMBL" id="MJIC01000010">
    <property type="protein sequence ID" value="OFI34863.1"/>
    <property type="molecule type" value="Genomic_DNA"/>
</dbReference>
<evidence type="ECO:0008006" key="3">
    <source>
        <dbReference type="Google" id="ProtNLM"/>
    </source>
</evidence>
<dbReference type="Proteomes" id="UP000176037">
    <property type="component" value="Unassembled WGS sequence"/>
</dbReference>
<organism evidence="1 2">
    <name type="scientific">Alteromonas lipolytica</name>
    <dbReference type="NCBI Taxonomy" id="1856405"/>
    <lineage>
        <taxon>Bacteria</taxon>
        <taxon>Pseudomonadati</taxon>
        <taxon>Pseudomonadota</taxon>
        <taxon>Gammaproteobacteria</taxon>
        <taxon>Alteromonadales</taxon>
        <taxon>Alteromonadaceae</taxon>
        <taxon>Alteromonas/Salinimonas group</taxon>
        <taxon>Alteromonas</taxon>
    </lineage>
</organism>
<proteinExistence type="predicted"/>
<evidence type="ECO:0000313" key="2">
    <source>
        <dbReference type="Proteomes" id="UP000176037"/>
    </source>
</evidence>
<accession>A0A1E8FHC2</accession>
<keyword evidence="2" id="KW-1185">Reference proteome</keyword>
<reference evidence="1 2" key="1">
    <citation type="submission" date="2016-09" db="EMBL/GenBank/DDBJ databases">
        <title>Alteromonas lipolytica, a new species isolated from sea water.</title>
        <authorList>
            <person name="Wu Y.-H."/>
            <person name="Cheng H."/>
            <person name="Xu X.-W."/>
        </authorList>
    </citation>
    <scope>NUCLEOTIDE SEQUENCE [LARGE SCALE GENOMIC DNA]</scope>
    <source>
        <strain evidence="1 2">JW12</strain>
    </source>
</reference>
<protein>
    <recommendedName>
        <fullName evidence="3">DUF2383 domain-containing protein</fullName>
    </recommendedName>
</protein>
<gene>
    <name evidence="1" type="ORF">BFC17_14915</name>
</gene>
<comment type="caution">
    <text evidence="1">The sequence shown here is derived from an EMBL/GenBank/DDBJ whole genome shotgun (WGS) entry which is preliminary data.</text>
</comment>
<sequence>MFIDLLRTGEKTYQQAAQQHANPQYKTAIFVLKNEKRHALRLLENQDYQQCDSPMADDDKHRLTALLERYKQPLALEDFIEIEQRLLSCLHGSLTRISPCALSLNLRKIAVRQQQCLEKLSLQQNGSGLL</sequence>
<evidence type="ECO:0000313" key="1">
    <source>
        <dbReference type="EMBL" id="OFI34863.1"/>
    </source>
</evidence>